<organism evidence="1">
    <name type="scientific">Colwellia sp. C1</name>
    <dbReference type="NCBI Taxonomy" id="1737566"/>
    <lineage>
        <taxon>Bacteria</taxon>
        <taxon>Pseudomonadati</taxon>
        <taxon>Pseudomonadota</taxon>
        <taxon>Gammaproteobacteria</taxon>
        <taxon>Alteromonadales</taxon>
        <taxon>Colwelliaceae</taxon>
        <taxon>Colwellia</taxon>
    </lineage>
</organism>
<evidence type="ECO:0000313" key="1">
    <source>
        <dbReference type="EMBL" id="ALK44194.1"/>
    </source>
</evidence>
<reference evidence="1" key="1">
    <citation type="submission" date="2015-08" db="EMBL/GenBank/DDBJ databases">
        <title>Partial sequence of psychrophilic Colwellia sp.</title>
        <authorList>
            <person name="Pankowski J.A."/>
            <person name="Leong J.S."/>
            <person name="Nano F.E."/>
        </authorList>
    </citation>
    <scope>NUCLEOTIDE SEQUENCE</scope>
    <source>
        <strain evidence="1">C1</strain>
    </source>
</reference>
<protein>
    <submittedName>
        <fullName evidence="1">Mobile element protein</fullName>
    </submittedName>
</protein>
<dbReference type="EMBL" id="KT428294">
    <property type="protein sequence ID" value="ALK44194.1"/>
    <property type="molecule type" value="Genomic_DNA"/>
</dbReference>
<name>A0A0P0LXP7_9GAMM</name>
<proteinExistence type="predicted"/>
<accession>A0A0P0LXP7</accession>
<sequence length="169" mass="18649">MGVGVNADYLAVTVVNKQGNKVFTTDIPCPISGKMDSSKRAVFIGDAVKEVVEISTQYQVGISHESLDFQRNKRVLKETTGKQHRRLLSTFAYNSVLSFLTRRAYRQGVLSKSVNPVCSSIIGGLKYQNNSLTSHQSAAMVIARRGLGIWFERIRLNVPSKIGFAILNA</sequence>
<dbReference type="AlphaFoldDB" id="A0A0P0LXP7"/>